<evidence type="ECO:0000313" key="1">
    <source>
        <dbReference type="EMBL" id="BDB08623.1"/>
    </source>
</evidence>
<reference evidence="1" key="1">
    <citation type="journal article" date="2022" name="J Glob Antimicrob Resist">
        <title>Identification and characterisation of a novel multidrug-resistant streptococcus, Streptococcus toyakuensis sp. nov., from a blood sample.</title>
        <authorList>
            <person name="Wajima T."/>
            <person name="Hagimoto A."/>
            <person name="Tanaka E."/>
            <person name="Kawamura Y."/>
            <person name="Nakaminami H."/>
        </authorList>
    </citation>
    <scope>NUCLEOTIDE SEQUENCE</scope>
    <source>
        <strain evidence="1">TP1632</strain>
    </source>
</reference>
<keyword evidence="2" id="KW-1185">Reference proteome</keyword>
<name>A0ABM7UQH9_9STRE</name>
<proteinExistence type="predicted"/>
<sequence length="120" mass="14148">MRVYKVDFDAGKITYFDDYNLIQVYHFHSFYDVCEMVFACHLPFEEMLRNVIVKEKAVPILECYIEQIMNTFLNTERFTENDSLEFSGSVFSYPVICNAVYKIVQNSELNCKIYVTSTES</sequence>
<organism evidence="1 2">
    <name type="scientific">Streptococcus toyakuensis</name>
    <dbReference type="NCBI Taxonomy" id="2819619"/>
    <lineage>
        <taxon>Bacteria</taxon>
        <taxon>Bacillati</taxon>
        <taxon>Bacillota</taxon>
        <taxon>Bacilli</taxon>
        <taxon>Lactobacillales</taxon>
        <taxon>Streptococcaceae</taxon>
        <taxon>Streptococcus</taxon>
        <taxon>Streptococcus mitis group</taxon>
    </lineage>
</organism>
<accession>A0ABM7UQH9</accession>
<evidence type="ECO:0000313" key="2">
    <source>
        <dbReference type="Proteomes" id="UP001060027"/>
    </source>
</evidence>
<dbReference type="Proteomes" id="UP001060027">
    <property type="component" value="Chromosome"/>
</dbReference>
<gene>
    <name evidence="1" type="ORF">STYK_04370</name>
</gene>
<dbReference type="EMBL" id="AP024523">
    <property type="protein sequence ID" value="BDB08623.1"/>
    <property type="molecule type" value="Genomic_DNA"/>
</dbReference>
<protein>
    <submittedName>
        <fullName evidence="1">Uncharacterized protein</fullName>
    </submittedName>
</protein>